<dbReference type="Pfam" id="PF19291">
    <property type="entry name" value="TREH_N"/>
    <property type="match status" value="1"/>
</dbReference>
<keyword evidence="3" id="KW-0326">Glycosidase</keyword>
<dbReference type="EC" id="3.2.1.28" evidence="3"/>
<dbReference type="AlphaFoldDB" id="A0A6J5A1K6"/>
<dbReference type="GO" id="GO:0005975">
    <property type="term" value="P:carbohydrate metabolic process"/>
    <property type="evidence" value="ECO:0007669"/>
    <property type="project" value="InterPro"/>
</dbReference>
<dbReference type="InterPro" id="IPR011613">
    <property type="entry name" value="GH15-like"/>
</dbReference>
<dbReference type="PANTHER" id="PTHR31616">
    <property type="entry name" value="TREHALASE"/>
    <property type="match status" value="1"/>
</dbReference>
<sequence>MSRAAIEDYALLGDGETAALVSRDGSIDWLCWPRFDGAACFAALLGTAENGCWAIAPVDRVAQLRRRYQQDTLIIETDFELDDGAVRLIDFMPVGDGPSSLVRIVVGLRGVVRMRSQLRLRFDYGLLSPWIEQVNGTVQARVGPDLVVLHSDVGLDVNNKSVDAVFEVEAGKRVAFCASYSPSHEPAPGPLDAESALLATQRHWREWIGQFDNTRTAWPDQVRRSLLTLKALIYQKTGAIVAAPTTSLPEAPAGQLNWDYRYCWLRDTSFALVALLNAGLHEEAIAWRDWLLLAISGAPENIRVMYRVDGNRHLHERTIDWLQGYRYASPVRVGNAAAAQHQVDILGEIIDCLSVARRAGLPSSSHEEEIERLIVAHVETVWNTRGAGIWESRSEPRHYTYSRVMAWVAVDRFIAHRSAGDNAASPLDERLRALRETIHEEVCREAWNEGLRTFTQYYGSDTLDASLLLMPLIGFLPVDDPRMASTIEAIRRELNDDGLIRRRKKAPGARNEGVFLACSCWMADCLRMQGRDSEAREQFERVLTVANDLGLFSEQYDTQHRQMAGNFPQALTHLAVVNTALGLCGPTLQRGGG</sequence>
<evidence type="ECO:0000259" key="2">
    <source>
        <dbReference type="Pfam" id="PF19291"/>
    </source>
</evidence>
<evidence type="ECO:0000313" key="3">
    <source>
        <dbReference type="EMBL" id="CAB3642699.1"/>
    </source>
</evidence>
<dbReference type="InterPro" id="IPR045582">
    <property type="entry name" value="Trehalase-like_N"/>
</dbReference>
<name>A0A6J5A1K6_9BURK</name>
<dbReference type="InterPro" id="IPR012341">
    <property type="entry name" value="6hp_glycosidase-like_sf"/>
</dbReference>
<protein>
    <submittedName>
        <fullName evidence="3">Trehalase</fullName>
        <ecNumber evidence="3">3.2.1.28</ecNumber>
    </submittedName>
</protein>
<dbReference type="RefSeq" id="WP_035480652.1">
    <property type="nucleotide sequence ID" value="NZ_CADFGL010000001.1"/>
</dbReference>
<evidence type="ECO:0000313" key="4">
    <source>
        <dbReference type="Proteomes" id="UP000494249"/>
    </source>
</evidence>
<proteinExistence type="predicted"/>
<feature type="domain" description="GH15-like" evidence="1">
    <location>
        <begin position="222"/>
        <end position="580"/>
    </location>
</feature>
<organism evidence="3 4">
    <name type="scientific">Paraburkholderia phenoliruptrix</name>
    <dbReference type="NCBI Taxonomy" id="252970"/>
    <lineage>
        <taxon>Bacteria</taxon>
        <taxon>Pseudomonadati</taxon>
        <taxon>Pseudomonadota</taxon>
        <taxon>Betaproteobacteria</taxon>
        <taxon>Burkholderiales</taxon>
        <taxon>Burkholderiaceae</taxon>
        <taxon>Paraburkholderia</taxon>
    </lineage>
</organism>
<dbReference type="InterPro" id="IPR008928">
    <property type="entry name" value="6-hairpin_glycosidase_sf"/>
</dbReference>
<dbReference type="SUPFAM" id="SSF48208">
    <property type="entry name" value="Six-hairpin glycosidases"/>
    <property type="match status" value="1"/>
</dbReference>
<dbReference type="Pfam" id="PF00723">
    <property type="entry name" value="Glyco_hydro_15"/>
    <property type="match status" value="1"/>
</dbReference>
<dbReference type="EMBL" id="CADIKB010000001">
    <property type="protein sequence ID" value="CAB3642699.1"/>
    <property type="molecule type" value="Genomic_DNA"/>
</dbReference>
<feature type="domain" description="Trehalase-like N-terminal" evidence="2">
    <location>
        <begin position="4"/>
        <end position="151"/>
    </location>
</feature>
<dbReference type="PANTHER" id="PTHR31616:SF0">
    <property type="entry name" value="GLUCAN 1,4-ALPHA-GLUCOSIDASE"/>
    <property type="match status" value="1"/>
</dbReference>
<dbReference type="Gene3D" id="1.50.10.10">
    <property type="match status" value="1"/>
</dbReference>
<accession>A0A6J5A1K6</accession>
<gene>
    <name evidence="3" type="ORF">LMG22037_00435</name>
</gene>
<keyword evidence="3" id="KW-0378">Hydrolase</keyword>
<dbReference type="Proteomes" id="UP000494249">
    <property type="component" value="Unassembled WGS sequence"/>
</dbReference>
<evidence type="ECO:0000259" key="1">
    <source>
        <dbReference type="Pfam" id="PF00723"/>
    </source>
</evidence>
<dbReference type="GO" id="GO:0004555">
    <property type="term" value="F:alpha,alpha-trehalase activity"/>
    <property type="evidence" value="ECO:0007669"/>
    <property type="project" value="UniProtKB-EC"/>
</dbReference>
<reference evidence="3 4" key="1">
    <citation type="submission" date="2020-04" db="EMBL/GenBank/DDBJ databases">
        <authorList>
            <person name="De Canck E."/>
        </authorList>
    </citation>
    <scope>NUCLEOTIDE SEQUENCE [LARGE SCALE GENOMIC DNA]</scope>
    <source>
        <strain evidence="3 4">LMG 22037</strain>
    </source>
</reference>